<evidence type="ECO:0000313" key="2">
    <source>
        <dbReference type="Proteomes" id="UP000327013"/>
    </source>
</evidence>
<dbReference type="Proteomes" id="UP000327013">
    <property type="component" value="Chromosome 7"/>
</dbReference>
<reference evidence="1 2" key="1">
    <citation type="submission" date="2019-06" db="EMBL/GenBank/DDBJ databases">
        <title>A chromosomal-level reference genome of Carpinus fangiana (Coryloideae, Betulaceae).</title>
        <authorList>
            <person name="Yang X."/>
            <person name="Wang Z."/>
            <person name="Zhang L."/>
            <person name="Hao G."/>
            <person name="Liu J."/>
            <person name="Yang Y."/>
        </authorList>
    </citation>
    <scope>NUCLEOTIDE SEQUENCE [LARGE SCALE GENOMIC DNA]</scope>
    <source>
        <strain evidence="1">Cfa_2016G</strain>
        <tissue evidence="1">Leaf</tissue>
    </source>
</reference>
<gene>
    <name evidence="1" type="ORF">FH972_017776</name>
</gene>
<accession>A0A5N6RL95</accession>
<keyword evidence="2" id="KW-1185">Reference proteome</keyword>
<dbReference type="AlphaFoldDB" id="A0A5N6RL95"/>
<name>A0A5N6RL95_9ROSI</name>
<proteinExistence type="predicted"/>
<protein>
    <submittedName>
        <fullName evidence="1">Uncharacterized protein</fullName>
    </submittedName>
</protein>
<evidence type="ECO:0000313" key="1">
    <source>
        <dbReference type="EMBL" id="KAE8099823.1"/>
    </source>
</evidence>
<dbReference type="EMBL" id="CM017327">
    <property type="protein sequence ID" value="KAE8099823.1"/>
    <property type="molecule type" value="Genomic_DNA"/>
</dbReference>
<sequence>MPIRFETESDGEGVRFAVDCLALDGLVSGPLEATAGSDLVSSSKVEKAGLMRLLGQLHLKMDRVLCVLGFSGSDLGLNVELDIGVDPGLLPVSLSSDDGLETQGVGVLGDSFVQGWGSGLAIPKLLPVLISNVGLESQGVGDLGELFVQGRGGDSVAIDIGSGFVSAGRPFAEGSVAGFASMWFPWSESEKFSPSGGVEGGPASDQREGSYYRGWVLCLYYLCASGPISDLSLSAGG</sequence>
<organism evidence="1 2">
    <name type="scientific">Carpinus fangiana</name>
    <dbReference type="NCBI Taxonomy" id="176857"/>
    <lineage>
        <taxon>Eukaryota</taxon>
        <taxon>Viridiplantae</taxon>
        <taxon>Streptophyta</taxon>
        <taxon>Embryophyta</taxon>
        <taxon>Tracheophyta</taxon>
        <taxon>Spermatophyta</taxon>
        <taxon>Magnoliopsida</taxon>
        <taxon>eudicotyledons</taxon>
        <taxon>Gunneridae</taxon>
        <taxon>Pentapetalae</taxon>
        <taxon>rosids</taxon>
        <taxon>fabids</taxon>
        <taxon>Fagales</taxon>
        <taxon>Betulaceae</taxon>
        <taxon>Carpinus</taxon>
    </lineage>
</organism>